<sequence>MDENAEVKTENIEVKSENQRDKEKATLVAKLDDNHENQTIFD</sequence>
<dbReference type="EMBL" id="CAMKVN010003742">
    <property type="protein sequence ID" value="CAI2185483.1"/>
    <property type="molecule type" value="Genomic_DNA"/>
</dbReference>
<keyword evidence="3" id="KW-1185">Reference proteome</keyword>
<evidence type="ECO:0000313" key="2">
    <source>
        <dbReference type="EMBL" id="CAI2185483.1"/>
    </source>
</evidence>
<dbReference type="Proteomes" id="UP001153678">
    <property type="component" value="Unassembled WGS sequence"/>
</dbReference>
<dbReference type="AlphaFoldDB" id="A0A9W4SXX9"/>
<evidence type="ECO:0000313" key="3">
    <source>
        <dbReference type="Proteomes" id="UP001153678"/>
    </source>
</evidence>
<feature type="region of interest" description="Disordered" evidence="1">
    <location>
        <begin position="1"/>
        <end position="23"/>
    </location>
</feature>
<protein>
    <submittedName>
        <fullName evidence="2">2754_t:CDS:1</fullName>
    </submittedName>
</protein>
<reference evidence="2" key="1">
    <citation type="submission" date="2022-08" db="EMBL/GenBank/DDBJ databases">
        <authorList>
            <person name="Kallberg Y."/>
            <person name="Tangrot J."/>
            <person name="Rosling A."/>
        </authorList>
    </citation>
    <scope>NUCLEOTIDE SEQUENCE</scope>
    <source>
        <strain evidence="2">Wild A</strain>
    </source>
</reference>
<proteinExistence type="predicted"/>
<organism evidence="2 3">
    <name type="scientific">Funneliformis geosporum</name>
    <dbReference type="NCBI Taxonomy" id="1117311"/>
    <lineage>
        <taxon>Eukaryota</taxon>
        <taxon>Fungi</taxon>
        <taxon>Fungi incertae sedis</taxon>
        <taxon>Mucoromycota</taxon>
        <taxon>Glomeromycotina</taxon>
        <taxon>Glomeromycetes</taxon>
        <taxon>Glomerales</taxon>
        <taxon>Glomeraceae</taxon>
        <taxon>Funneliformis</taxon>
    </lineage>
</organism>
<comment type="caution">
    <text evidence="2">The sequence shown here is derived from an EMBL/GenBank/DDBJ whole genome shotgun (WGS) entry which is preliminary data.</text>
</comment>
<accession>A0A9W4SXX9</accession>
<name>A0A9W4SXX9_9GLOM</name>
<evidence type="ECO:0000256" key="1">
    <source>
        <dbReference type="SAM" id="MobiDB-lite"/>
    </source>
</evidence>
<gene>
    <name evidence="2" type="ORF">FWILDA_LOCUS12099</name>
</gene>